<dbReference type="AlphaFoldDB" id="A0A0K2U0Z4"/>
<proteinExistence type="predicted"/>
<reference evidence="1" key="1">
    <citation type="submission" date="2014-05" db="EMBL/GenBank/DDBJ databases">
        <authorList>
            <person name="Chronopoulou M."/>
        </authorList>
    </citation>
    <scope>NUCLEOTIDE SEQUENCE</scope>
    <source>
        <tissue evidence="1">Whole organism</tissue>
    </source>
</reference>
<dbReference type="EMBL" id="HACA01014532">
    <property type="protein sequence ID" value="CDW31893.1"/>
    <property type="molecule type" value="Transcribed_RNA"/>
</dbReference>
<accession>A0A0K2U0Z4</accession>
<organism evidence="1">
    <name type="scientific">Lepeophtheirus salmonis</name>
    <name type="common">Salmon louse</name>
    <name type="synonym">Caligus salmonis</name>
    <dbReference type="NCBI Taxonomy" id="72036"/>
    <lineage>
        <taxon>Eukaryota</taxon>
        <taxon>Metazoa</taxon>
        <taxon>Ecdysozoa</taxon>
        <taxon>Arthropoda</taxon>
        <taxon>Crustacea</taxon>
        <taxon>Multicrustacea</taxon>
        <taxon>Hexanauplia</taxon>
        <taxon>Copepoda</taxon>
        <taxon>Siphonostomatoida</taxon>
        <taxon>Caligidae</taxon>
        <taxon>Lepeophtheirus</taxon>
    </lineage>
</organism>
<sequence>MKRHEYYSFSSKNFFQLSGVPY</sequence>
<protein>
    <submittedName>
        <fullName evidence="1">Uncharacterized protein</fullName>
    </submittedName>
</protein>
<evidence type="ECO:0000313" key="1">
    <source>
        <dbReference type="EMBL" id="CDW31893.1"/>
    </source>
</evidence>
<name>A0A0K2U0Z4_LEPSM</name>